<dbReference type="RefSeq" id="WP_193677262.1">
    <property type="nucleotide sequence ID" value="NZ_JADDIV010000004.1"/>
</dbReference>
<protein>
    <submittedName>
        <fullName evidence="1">Tautomerase family protein</fullName>
    </submittedName>
</protein>
<sequence>MPMLQLKVSPPQDARRRTLLAQRITALTHETLGKRVPVTALVIEDLPKDRWFIGAEPPPEAAAWLEISITQGTNTNDEKQAFVERTWQELAQQLGPLAEASYVIVREVPATDWGFGGMTQEARKKSRTPAL</sequence>
<proteinExistence type="predicted"/>
<dbReference type="Gene3D" id="3.30.429.10">
    <property type="entry name" value="Macrophage Migration Inhibitory Factor"/>
    <property type="match status" value="2"/>
</dbReference>
<accession>A0ABR9S568</accession>
<dbReference type="PANTHER" id="PTHR35530">
    <property type="entry name" value="TAUTOMERASE-RELATED"/>
    <property type="match status" value="1"/>
</dbReference>
<dbReference type="PANTHER" id="PTHR35530:SF1">
    <property type="entry name" value="2-HYDROXYMUCONATE TAUTOMERASE"/>
    <property type="match status" value="1"/>
</dbReference>
<organism evidence="1 2">
    <name type="scientific">Ramlibacter pallidus</name>
    <dbReference type="NCBI Taxonomy" id="2780087"/>
    <lineage>
        <taxon>Bacteria</taxon>
        <taxon>Pseudomonadati</taxon>
        <taxon>Pseudomonadota</taxon>
        <taxon>Betaproteobacteria</taxon>
        <taxon>Burkholderiales</taxon>
        <taxon>Comamonadaceae</taxon>
        <taxon>Ramlibacter</taxon>
    </lineage>
</organism>
<dbReference type="Pfam" id="PF14552">
    <property type="entry name" value="Tautomerase_2"/>
    <property type="match status" value="1"/>
</dbReference>
<reference evidence="1 2" key="1">
    <citation type="submission" date="2020-10" db="EMBL/GenBank/DDBJ databases">
        <title>Ramlibacter sp. HM2 16S ribosomal RNA gene Genome sequencing and assembly.</title>
        <authorList>
            <person name="Kang M."/>
        </authorList>
    </citation>
    <scope>NUCLEOTIDE SEQUENCE [LARGE SCALE GENOMIC DNA]</scope>
    <source>
        <strain evidence="1 2">HM2</strain>
    </source>
</reference>
<dbReference type="InterPro" id="IPR014347">
    <property type="entry name" value="Tautomerase/MIF_sf"/>
</dbReference>
<name>A0ABR9S568_9BURK</name>
<keyword evidence="2" id="KW-1185">Reference proteome</keyword>
<dbReference type="SUPFAM" id="SSF55331">
    <property type="entry name" value="Tautomerase/MIF"/>
    <property type="match status" value="1"/>
</dbReference>
<evidence type="ECO:0000313" key="2">
    <source>
        <dbReference type="Proteomes" id="UP000806285"/>
    </source>
</evidence>
<gene>
    <name evidence="1" type="ORF">IM787_13785</name>
</gene>
<dbReference type="Proteomes" id="UP000806285">
    <property type="component" value="Unassembled WGS sequence"/>
</dbReference>
<comment type="caution">
    <text evidence="1">The sequence shown here is derived from an EMBL/GenBank/DDBJ whole genome shotgun (WGS) entry which is preliminary data.</text>
</comment>
<dbReference type="EMBL" id="JADDIV010000004">
    <property type="protein sequence ID" value="MBE7368626.1"/>
    <property type="molecule type" value="Genomic_DNA"/>
</dbReference>
<dbReference type="InterPro" id="IPR037479">
    <property type="entry name" value="Tauto_MSAD"/>
</dbReference>
<evidence type="ECO:0000313" key="1">
    <source>
        <dbReference type="EMBL" id="MBE7368626.1"/>
    </source>
</evidence>